<dbReference type="GO" id="GO:0016814">
    <property type="term" value="F:hydrolase activity, acting on carbon-nitrogen (but not peptide) bonds, in cyclic amidines"/>
    <property type="evidence" value="ECO:0007669"/>
    <property type="project" value="InterPro"/>
</dbReference>
<evidence type="ECO:0000313" key="3">
    <source>
        <dbReference type="RefSeq" id="XP_031558335.1"/>
    </source>
</evidence>
<dbReference type="AlphaFoldDB" id="A0A6P8I083"/>
<sequence>MMISPRFCSAFFHVPEIRFGTQDICRKHCLHPSCIIGQQKNPKSQPRTVDALVVIKSGTTEIESFMYTNQPGLSTTKHAEEFFYEDVKCGRLSNTLYVWRSVYECLEICMYITYQPCHFSTRKTPGKSCSSQMVKLYEDVLKPMNIKFVIKPTLIYKAYWNPSTANFKTRQEILQAKDGIRKLFAAGIDIQAMEEKDWIFLRNTLCQTSRILYNPYEGSEREKLDAFIRQEIIFELMNCVQDADQEAKVILSLAQKNIETMVARKQTFHTSRRIRALSYGRSHLQQLKIETLKHLETLRYYFFLMRSSLHYMQLRTRIHDCRSNRMLQRIHYNQKNMLKHLQLVHDGKEKILNLMNEIRSKT</sequence>
<organism evidence="2 3">
    <name type="scientific">Actinia tenebrosa</name>
    <name type="common">Australian red waratah sea anemone</name>
    <dbReference type="NCBI Taxonomy" id="6105"/>
    <lineage>
        <taxon>Eukaryota</taxon>
        <taxon>Metazoa</taxon>
        <taxon>Cnidaria</taxon>
        <taxon>Anthozoa</taxon>
        <taxon>Hexacorallia</taxon>
        <taxon>Actiniaria</taxon>
        <taxon>Actiniidae</taxon>
        <taxon>Actinia</taxon>
    </lineage>
</organism>
<dbReference type="OrthoDB" id="5956634at2759"/>
<dbReference type="Pfam" id="PF08210">
    <property type="entry name" value="APOBEC_N"/>
    <property type="match status" value="1"/>
</dbReference>
<dbReference type="RefSeq" id="XP_031558335.1">
    <property type="nucleotide sequence ID" value="XM_031702475.1"/>
</dbReference>
<dbReference type="KEGG" id="aten:116294810"/>
<evidence type="ECO:0000313" key="2">
    <source>
        <dbReference type="Proteomes" id="UP000515163"/>
    </source>
</evidence>
<protein>
    <submittedName>
        <fullName evidence="3">Uncharacterized protein LOC116294810</fullName>
    </submittedName>
</protein>
<accession>A0A6P8I083</accession>
<dbReference type="Proteomes" id="UP000515163">
    <property type="component" value="Unplaced"/>
</dbReference>
<gene>
    <name evidence="3" type="primary">LOC116294810</name>
</gene>
<dbReference type="InParanoid" id="A0A6P8I083"/>
<dbReference type="Gene3D" id="3.40.140.10">
    <property type="entry name" value="Cytidine Deaminase, domain 2"/>
    <property type="match status" value="1"/>
</dbReference>
<keyword evidence="2" id="KW-1185">Reference proteome</keyword>
<reference evidence="3" key="1">
    <citation type="submission" date="2025-08" db="UniProtKB">
        <authorList>
            <consortium name="RefSeq"/>
        </authorList>
    </citation>
    <scope>IDENTIFICATION</scope>
    <source>
        <tissue evidence="3">Tentacle</tissue>
    </source>
</reference>
<dbReference type="GO" id="GO:0008270">
    <property type="term" value="F:zinc ion binding"/>
    <property type="evidence" value="ECO:0007669"/>
    <property type="project" value="InterPro"/>
</dbReference>
<dbReference type="GeneID" id="116294810"/>
<dbReference type="InterPro" id="IPR013158">
    <property type="entry name" value="AID"/>
</dbReference>
<evidence type="ECO:0000259" key="1">
    <source>
        <dbReference type="Pfam" id="PF08210"/>
    </source>
</evidence>
<feature type="domain" description="Activation-induced cytidine deaminase AID" evidence="1">
    <location>
        <begin position="69"/>
        <end position="221"/>
    </location>
</feature>
<name>A0A6P8I083_ACTTE</name>
<proteinExistence type="predicted"/>